<name>A0A6J4LZM5_9ACTN</name>
<keyword evidence="1" id="KW-0472">Membrane</keyword>
<sequence>MKPFVLYTLARLGLFAVAAVIVWLVSGLPELTSTNVLGIMLVALIISSIASLKLLAGMRERFAAVVAERAAQVSARVEASKRREDDLD</sequence>
<evidence type="ECO:0008006" key="3">
    <source>
        <dbReference type="Google" id="ProtNLM"/>
    </source>
</evidence>
<dbReference type="AlphaFoldDB" id="A0A6J4LZM5"/>
<protein>
    <recommendedName>
        <fullName evidence="3">DUF4229 domain-containing protein</fullName>
    </recommendedName>
</protein>
<evidence type="ECO:0000313" key="2">
    <source>
        <dbReference type="EMBL" id="CAA9345768.1"/>
    </source>
</evidence>
<feature type="transmembrane region" description="Helical" evidence="1">
    <location>
        <begin position="37"/>
        <end position="56"/>
    </location>
</feature>
<dbReference type="InterPro" id="IPR025323">
    <property type="entry name" value="DUF4229"/>
</dbReference>
<organism evidence="2">
    <name type="scientific">uncultured Nocardioidaceae bacterium</name>
    <dbReference type="NCBI Taxonomy" id="253824"/>
    <lineage>
        <taxon>Bacteria</taxon>
        <taxon>Bacillati</taxon>
        <taxon>Actinomycetota</taxon>
        <taxon>Actinomycetes</taxon>
        <taxon>Propionibacteriales</taxon>
        <taxon>Nocardioidaceae</taxon>
        <taxon>environmental samples</taxon>
    </lineage>
</organism>
<keyword evidence="1" id="KW-1133">Transmembrane helix</keyword>
<proteinExistence type="predicted"/>
<keyword evidence="1" id="KW-0812">Transmembrane</keyword>
<dbReference type="EMBL" id="CADCUD010000153">
    <property type="protein sequence ID" value="CAA9345768.1"/>
    <property type="molecule type" value="Genomic_DNA"/>
</dbReference>
<accession>A0A6J4LZM5</accession>
<gene>
    <name evidence="2" type="ORF">AVDCRST_MAG46-2268</name>
</gene>
<reference evidence="2" key="1">
    <citation type="submission" date="2020-02" db="EMBL/GenBank/DDBJ databases">
        <authorList>
            <person name="Meier V. D."/>
        </authorList>
    </citation>
    <scope>NUCLEOTIDE SEQUENCE</scope>
    <source>
        <strain evidence="2">AVDCRST_MAG46</strain>
    </source>
</reference>
<evidence type="ECO:0000256" key="1">
    <source>
        <dbReference type="SAM" id="Phobius"/>
    </source>
</evidence>
<dbReference type="Pfam" id="PF14012">
    <property type="entry name" value="DUF4229"/>
    <property type="match status" value="1"/>
</dbReference>